<dbReference type="RefSeq" id="WP_164132206.1">
    <property type="nucleotide sequence ID" value="NZ_JAAGOX010000053.1"/>
</dbReference>
<keyword evidence="5" id="KW-0812">Transmembrane</keyword>
<keyword evidence="5" id="KW-1133">Transmembrane helix</keyword>
<feature type="signal peptide" evidence="6">
    <location>
        <begin position="1"/>
        <end position="25"/>
    </location>
</feature>
<dbReference type="SMART" id="SM00900">
    <property type="entry name" value="FMN_bind"/>
    <property type="match status" value="1"/>
</dbReference>
<dbReference type="InterPro" id="IPR052378">
    <property type="entry name" value="NosR_regulator"/>
</dbReference>
<sequence>MVLKRAAEFLLVLSLSCLLAVTARADSLASFLPDIAPSDLAPGADAFGPVREDVKVAPVLKGGEPVAWAFLTSDFVGTTGYSGKPIHVVAAIDANAILTGVKLVEHSEPIVLIGIPNSKMVALTEGYKGLDLKREAETGGEGHDLDIISGATVTIMVIDDSLVRAGLKVARALGLGGLSPATPEGPRREIDMGQTGSSDWFTLSGDGSVRRMTLDIGQINAAFDATGDERAKRRRERGAPEDTFIDMHLALVSVPEIGRTLLGEAEYANLVNWLEPGEQAILVLGRGAYSFKGSGYVRGGIFDRIQLIQGDSAVRFFDRQQRRLGALAAEDAPGFTELDLFKIPADAEFDPAAPFRLQLLVQRAVGAVEKSFLTFDLGYRLPERFLLPAAAPAVVEDAGDEAAAKAALWQRIWKDRTVEIGILSAMLLLLTATFFFQFQATMNARVFYWFRIAYLTATLFFIGWYANAQLSVVNLMALAGSLRTGFSWDAFLLDPLVFIQWFAVAAALIFWGRGAYCGWLCPFGALQELTNKVARALRLPQWTLPWGLNERLWPIKYMIFLGLFGLSFVSIPLAETYAEVEPFKTAIILKFMRDWPFVVFALLLLLIGLFIERFYCRYLCPLGAALAIPARIRMFDWLRRYKDCGNPCQTCANECPVQAIHPTGEINPNECITCLHCQVLYQSEAKCPVVIRQIKRRARTGTVDPKLNLGHPPANHPNAKPQEAS</sequence>
<dbReference type="EMBL" id="JAAGOX010000053">
    <property type="protein sequence ID" value="NDW47202.1"/>
    <property type="molecule type" value="Genomic_DNA"/>
</dbReference>
<dbReference type="SUPFAM" id="SSF54862">
    <property type="entry name" value="4Fe-4S ferredoxins"/>
    <property type="match status" value="1"/>
</dbReference>
<evidence type="ECO:0000256" key="6">
    <source>
        <dbReference type="SAM" id="SignalP"/>
    </source>
</evidence>
<dbReference type="PIRSF" id="PIRSF036354">
    <property type="entry name" value="NosR"/>
    <property type="match status" value="1"/>
</dbReference>
<dbReference type="GO" id="GO:0003677">
    <property type="term" value="F:DNA binding"/>
    <property type="evidence" value="ECO:0007669"/>
    <property type="project" value="InterPro"/>
</dbReference>
<dbReference type="InterPro" id="IPR011399">
    <property type="entry name" value="NosR"/>
</dbReference>
<dbReference type="GO" id="GO:0045893">
    <property type="term" value="P:positive regulation of DNA-templated transcription"/>
    <property type="evidence" value="ECO:0007669"/>
    <property type="project" value="InterPro"/>
</dbReference>
<evidence type="ECO:0000256" key="3">
    <source>
        <dbReference type="ARBA" id="ARBA00023136"/>
    </source>
</evidence>
<dbReference type="PROSITE" id="PS51379">
    <property type="entry name" value="4FE4S_FER_2"/>
    <property type="match status" value="1"/>
</dbReference>
<dbReference type="InterPro" id="IPR017896">
    <property type="entry name" value="4Fe4S_Fe-S-bd"/>
</dbReference>
<feature type="transmembrane region" description="Helical" evidence="5">
    <location>
        <begin position="594"/>
        <end position="611"/>
    </location>
</feature>
<feature type="transmembrane region" description="Helical" evidence="5">
    <location>
        <begin position="448"/>
        <end position="466"/>
    </location>
</feature>
<dbReference type="PANTHER" id="PTHR30224:SF4">
    <property type="entry name" value="ELECTRON TRANSPORT PROTEIN YCCM-RELATED"/>
    <property type="match status" value="1"/>
</dbReference>
<comment type="caution">
    <text evidence="8">The sequence shown here is derived from an EMBL/GenBank/DDBJ whole genome shotgun (WGS) entry which is preliminary data.</text>
</comment>
<name>A0A6B2NSU5_9RHOB</name>
<keyword evidence="2" id="KW-1003">Cell membrane</keyword>
<reference evidence="8" key="1">
    <citation type="submission" date="2020-02" db="EMBL/GenBank/DDBJ databases">
        <title>Delineation of the pyrene-degrading pathway in Roseobacter clade bacteria by genomic analysis.</title>
        <authorList>
            <person name="Zhou H."/>
            <person name="Wang H."/>
        </authorList>
    </citation>
    <scope>NUCLEOTIDE SEQUENCE</scope>
    <source>
        <strain evidence="8">PrR005</strain>
    </source>
</reference>
<protein>
    <submittedName>
        <fullName evidence="8">Regulatory protein NosR</fullName>
    </submittedName>
</protein>
<feature type="domain" description="4Fe-4S ferredoxin-type" evidence="7">
    <location>
        <begin position="635"/>
        <end position="665"/>
    </location>
</feature>
<dbReference type="AlphaFoldDB" id="A0A6B2NSU5"/>
<evidence type="ECO:0000313" key="8">
    <source>
        <dbReference type="EMBL" id="NDW47202.1"/>
    </source>
</evidence>
<gene>
    <name evidence="8" type="ORF">G0P99_19825</name>
</gene>
<feature type="transmembrane region" description="Helical" evidence="5">
    <location>
        <begin position="557"/>
        <end position="574"/>
    </location>
</feature>
<organism evidence="8">
    <name type="scientific">Ruegeria sp. PrR005</name>
    <dbReference type="NCBI Taxonomy" id="2706882"/>
    <lineage>
        <taxon>Bacteria</taxon>
        <taxon>Pseudomonadati</taxon>
        <taxon>Pseudomonadota</taxon>
        <taxon>Alphaproteobacteria</taxon>
        <taxon>Rhodobacterales</taxon>
        <taxon>Roseobacteraceae</taxon>
        <taxon>Ruegeria</taxon>
    </lineage>
</organism>
<evidence type="ECO:0000256" key="2">
    <source>
        <dbReference type="ARBA" id="ARBA00022475"/>
    </source>
</evidence>
<comment type="subcellular location">
    <subcellularLocation>
        <location evidence="1">Cell membrane</location>
    </subcellularLocation>
</comment>
<keyword evidence="3 5" id="KW-0472">Membrane</keyword>
<feature type="transmembrane region" description="Helical" evidence="5">
    <location>
        <begin position="486"/>
        <end position="511"/>
    </location>
</feature>
<dbReference type="GO" id="GO:0010181">
    <property type="term" value="F:FMN binding"/>
    <property type="evidence" value="ECO:0007669"/>
    <property type="project" value="InterPro"/>
</dbReference>
<evidence type="ECO:0000259" key="7">
    <source>
        <dbReference type="PROSITE" id="PS51379"/>
    </source>
</evidence>
<feature type="transmembrane region" description="Helical" evidence="5">
    <location>
        <begin position="420"/>
        <end position="436"/>
    </location>
</feature>
<feature type="chain" id="PRO_5025580928" evidence="6">
    <location>
        <begin position="26"/>
        <end position="725"/>
    </location>
</feature>
<dbReference type="PANTHER" id="PTHR30224">
    <property type="entry name" value="ELECTRON TRANSPORT PROTEIN"/>
    <property type="match status" value="1"/>
</dbReference>
<evidence type="ECO:0000256" key="1">
    <source>
        <dbReference type="ARBA" id="ARBA00004236"/>
    </source>
</evidence>
<dbReference type="InterPro" id="IPR007329">
    <property type="entry name" value="FMN-bd"/>
</dbReference>
<feature type="region of interest" description="Disordered" evidence="4">
    <location>
        <begin position="702"/>
        <end position="725"/>
    </location>
</feature>
<dbReference type="GO" id="GO:0005886">
    <property type="term" value="C:plasma membrane"/>
    <property type="evidence" value="ECO:0007669"/>
    <property type="project" value="UniProtKB-SubCell"/>
</dbReference>
<keyword evidence="6" id="KW-0732">Signal</keyword>
<dbReference type="Pfam" id="PF04205">
    <property type="entry name" value="FMN_bind"/>
    <property type="match status" value="1"/>
</dbReference>
<evidence type="ECO:0000256" key="4">
    <source>
        <dbReference type="SAM" id="MobiDB-lite"/>
    </source>
</evidence>
<dbReference type="Pfam" id="PF12801">
    <property type="entry name" value="Fer4_5"/>
    <property type="match status" value="2"/>
</dbReference>
<accession>A0A6B2NSU5</accession>
<proteinExistence type="predicted"/>
<evidence type="ECO:0000256" key="5">
    <source>
        <dbReference type="SAM" id="Phobius"/>
    </source>
</evidence>